<evidence type="ECO:0000313" key="1">
    <source>
        <dbReference type="EMBL" id="MXU85546.1"/>
    </source>
</evidence>
<name>A0A6B0UBH0_IXORI</name>
<organism evidence="1">
    <name type="scientific">Ixodes ricinus</name>
    <name type="common">Common tick</name>
    <name type="synonym">Acarus ricinus</name>
    <dbReference type="NCBI Taxonomy" id="34613"/>
    <lineage>
        <taxon>Eukaryota</taxon>
        <taxon>Metazoa</taxon>
        <taxon>Ecdysozoa</taxon>
        <taxon>Arthropoda</taxon>
        <taxon>Chelicerata</taxon>
        <taxon>Arachnida</taxon>
        <taxon>Acari</taxon>
        <taxon>Parasitiformes</taxon>
        <taxon>Ixodida</taxon>
        <taxon>Ixodoidea</taxon>
        <taxon>Ixodidae</taxon>
        <taxon>Ixodinae</taxon>
        <taxon>Ixodes</taxon>
    </lineage>
</organism>
<proteinExistence type="predicted"/>
<dbReference type="EMBL" id="GIFC01003463">
    <property type="protein sequence ID" value="MXU85546.1"/>
    <property type="molecule type" value="Transcribed_RNA"/>
</dbReference>
<reference evidence="1" key="1">
    <citation type="submission" date="2019-12" db="EMBL/GenBank/DDBJ databases">
        <title>An insight into the sialome of adult female Ixodes ricinus ticks feeding for 6 days.</title>
        <authorList>
            <person name="Perner J."/>
            <person name="Ribeiro J.M.C."/>
        </authorList>
    </citation>
    <scope>NUCLEOTIDE SEQUENCE</scope>
    <source>
        <strain evidence="1">Semi-engorged</strain>
        <tissue evidence="1">Salivary glands</tissue>
    </source>
</reference>
<accession>A0A6B0UBH0</accession>
<dbReference type="AlphaFoldDB" id="A0A6B0UBH0"/>
<sequence>MTSTFFEAAAILIFTGMRGRRCSYCSHAPYHPSCGFDACFVVFFIETDVELYAVCLISKEICCFAFNCSPGVSCLQHQRYENFLGW</sequence>
<protein>
    <submittedName>
        <fullName evidence="1">Putative secreted protein</fullName>
    </submittedName>
</protein>